<dbReference type="SUPFAM" id="SSF53807">
    <property type="entry name" value="Helical backbone' metal receptor"/>
    <property type="match status" value="1"/>
</dbReference>
<protein>
    <submittedName>
        <fullName evidence="9">Iron ABC transporter substrate-binding protein</fullName>
    </submittedName>
</protein>
<dbReference type="Pfam" id="PF01497">
    <property type="entry name" value="Peripla_BP_2"/>
    <property type="match status" value="1"/>
</dbReference>
<feature type="coiled-coil region" evidence="5">
    <location>
        <begin position="173"/>
        <end position="207"/>
    </location>
</feature>
<dbReference type="AlphaFoldDB" id="A0A2A2WSD1"/>
<reference evidence="10" key="1">
    <citation type="submission" date="2017-09" db="EMBL/GenBank/DDBJ databases">
        <authorList>
            <person name="Zhang Y."/>
            <person name="Huang X."/>
            <person name="Liu J."/>
            <person name="Lu L."/>
            <person name="Peng K."/>
        </authorList>
    </citation>
    <scope>NUCLEOTIDE SEQUENCE [LARGE SCALE GENOMIC DNA]</scope>
    <source>
        <strain evidence="10">S-XJ-1</strain>
    </source>
</reference>
<sequence length="331" mass="35278">MKTTLRRTVGALLATTLAVGLSACSSGDGSTAGSGNSGAGGNGSAFPVTVEHEFGETTIESEPQRVVTLGWGDIDNAIALGVNPVGYVRSANYPGLQPWAQDAAGDIDAVDLGNASEPDYEKIAALEPDLIIDVQGGTDDEQYSRLSSIAPTVARPAGTNVWQVNRAPATRQIARALGRVEEGEELLTELEERIAQTRAKYPQLEGKTGTAVLVYDPSTYYGFQDRDGRGEFIETIGMRLPESIRARDDGSSFSVQVASEEVAMLDGDVVLFLTDDQNFVPTEYNELFGRFSAELLTLTPAERQAISVNTPLSISYALDTLVPRIADAVRG</sequence>
<dbReference type="Proteomes" id="UP000218810">
    <property type="component" value="Unassembled WGS sequence"/>
</dbReference>
<evidence type="ECO:0000256" key="4">
    <source>
        <dbReference type="ARBA" id="ARBA00022729"/>
    </source>
</evidence>
<evidence type="ECO:0000256" key="5">
    <source>
        <dbReference type="SAM" id="Coils"/>
    </source>
</evidence>
<evidence type="ECO:0000256" key="1">
    <source>
        <dbReference type="ARBA" id="ARBA00004196"/>
    </source>
</evidence>
<feature type="domain" description="Fe/B12 periplasmic-binding" evidence="8">
    <location>
        <begin position="65"/>
        <end position="329"/>
    </location>
</feature>
<comment type="caution">
    <text evidence="9">The sequence shown here is derived from an EMBL/GenBank/DDBJ whole genome shotgun (WGS) entry which is preliminary data.</text>
</comment>
<comment type="similarity">
    <text evidence="2">Belongs to the bacterial solute-binding protein 8 family.</text>
</comment>
<dbReference type="PROSITE" id="PS50983">
    <property type="entry name" value="FE_B12_PBP"/>
    <property type="match status" value="1"/>
</dbReference>
<feature type="region of interest" description="Disordered" evidence="6">
    <location>
        <begin position="28"/>
        <end position="47"/>
    </location>
</feature>
<keyword evidence="5" id="KW-0175">Coiled coil</keyword>
<keyword evidence="4 7" id="KW-0732">Signal</keyword>
<gene>
    <name evidence="9" type="ORF">CEY15_05035</name>
</gene>
<evidence type="ECO:0000256" key="7">
    <source>
        <dbReference type="SAM" id="SignalP"/>
    </source>
</evidence>
<dbReference type="RefSeq" id="WP_095717563.1">
    <property type="nucleotide sequence ID" value="NZ_NTGA01000009.1"/>
</dbReference>
<organism evidence="9 10">
    <name type="scientific">Dietzia natronolimnaea</name>
    <dbReference type="NCBI Taxonomy" id="161920"/>
    <lineage>
        <taxon>Bacteria</taxon>
        <taxon>Bacillati</taxon>
        <taxon>Actinomycetota</taxon>
        <taxon>Actinomycetes</taxon>
        <taxon>Mycobacteriales</taxon>
        <taxon>Dietziaceae</taxon>
        <taxon>Dietzia</taxon>
    </lineage>
</organism>
<dbReference type="PROSITE" id="PS51257">
    <property type="entry name" value="PROKAR_LIPOPROTEIN"/>
    <property type="match status" value="1"/>
</dbReference>
<dbReference type="OrthoDB" id="1846031at2"/>
<feature type="chain" id="PRO_5013172460" evidence="7">
    <location>
        <begin position="24"/>
        <end position="331"/>
    </location>
</feature>
<dbReference type="EMBL" id="NTGA01000009">
    <property type="protein sequence ID" value="PAY24106.1"/>
    <property type="molecule type" value="Genomic_DNA"/>
</dbReference>
<dbReference type="GO" id="GO:1901678">
    <property type="term" value="P:iron coordination entity transport"/>
    <property type="evidence" value="ECO:0007669"/>
    <property type="project" value="UniProtKB-ARBA"/>
</dbReference>
<evidence type="ECO:0000256" key="6">
    <source>
        <dbReference type="SAM" id="MobiDB-lite"/>
    </source>
</evidence>
<accession>A0A2A2WSD1</accession>
<keyword evidence="10" id="KW-1185">Reference proteome</keyword>
<proteinExistence type="inferred from homology"/>
<evidence type="ECO:0000256" key="2">
    <source>
        <dbReference type="ARBA" id="ARBA00008814"/>
    </source>
</evidence>
<dbReference type="Gene3D" id="3.40.50.1980">
    <property type="entry name" value="Nitrogenase molybdenum iron protein domain"/>
    <property type="match status" value="2"/>
</dbReference>
<evidence type="ECO:0000313" key="9">
    <source>
        <dbReference type="EMBL" id="PAY24106.1"/>
    </source>
</evidence>
<feature type="compositionally biased region" description="Gly residues" evidence="6">
    <location>
        <begin position="30"/>
        <end position="43"/>
    </location>
</feature>
<dbReference type="PANTHER" id="PTHR30532">
    <property type="entry name" value="IRON III DICITRATE-BINDING PERIPLASMIC PROTEIN"/>
    <property type="match status" value="1"/>
</dbReference>
<keyword evidence="3" id="KW-0813">Transport</keyword>
<name>A0A2A2WSD1_9ACTN</name>
<evidence type="ECO:0000313" key="10">
    <source>
        <dbReference type="Proteomes" id="UP000218810"/>
    </source>
</evidence>
<dbReference type="InterPro" id="IPR002491">
    <property type="entry name" value="ABC_transptr_periplasmic_BD"/>
</dbReference>
<comment type="subcellular location">
    <subcellularLocation>
        <location evidence="1">Cell envelope</location>
    </subcellularLocation>
</comment>
<feature type="signal peptide" evidence="7">
    <location>
        <begin position="1"/>
        <end position="23"/>
    </location>
</feature>
<dbReference type="PANTHER" id="PTHR30532:SF24">
    <property type="entry name" value="FERRIC ENTEROBACTIN-BINDING PERIPLASMIC PROTEIN FEPB"/>
    <property type="match status" value="1"/>
</dbReference>
<dbReference type="InterPro" id="IPR051313">
    <property type="entry name" value="Bact_iron-sidero_bind"/>
</dbReference>
<evidence type="ECO:0000259" key="8">
    <source>
        <dbReference type="PROSITE" id="PS50983"/>
    </source>
</evidence>
<evidence type="ECO:0000256" key="3">
    <source>
        <dbReference type="ARBA" id="ARBA00022448"/>
    </source>
</evidence>
<dbReference type="GO" id="GO:0030288">
    <property type="term" value="C:outer membrane-bounded periplasmic space"/>
    <property type="evidence" value="ECO:0007669"/>
    <property type="project" value="TreeGrafter"/>
</dbReference>